<feature type="transmembrane region" description="Helical" evidence="1">
    <location>
        <begin position="50"/>
        <end position="67"/>
    </location>
</feature>
<feature type="transmembrane region" description="Helical" evidence="1">
    <location>
        <begin position="142"/>
        <end position="165"/>
    </location>
</feature>
<name>A0A5B3GMG1_9BACT</name>
<proteinExistence type="predicted"/>
<comment type="caution">
    <text evidence="2">The sequence shown here is derived from an EMBL/GenBank/DDBJ whole genome shotgun (WGS) entry which is preliminary data.</text>
</comment>
<feature type="transmembrane region" description="Helical" evidence="1">
    <location>
        <begin position="246"/>
        <end position="264"/>
    </location>
</feature>
<feature type="transmembrane region" description="Helical" evidence="1">
    <location>
        <begin position="79"/>
        <end position="97"/>
    </location>
</feature>
<dbReference type="Pfam" id="PF13687">
    <property type="entry name" value="DUF4153"/>
    <property type="match status" value="1"/>
</dbReference>
<dbReference type="AlphaFoldDB" id="A0A5B3GMG1"/>
<feature type="transmembrane region" description="Helical" evidence="1">
    <location>
        <begin position="333"/>
        <end position="352"/>
    </location>
</feature>
<keyword evidence="1" id="KW-1133">Transmembrane helix</keyword>
<gene>
    <name evidence="2" type="ORF">F2Y07_10865</name>
</gene>
<dbReference type="EMBL" id="VVXJ01000024">
    <property type="protein sequence ID" value="KAA2374502.1"/>
    <property type="molecule type" value="Genomic_DNA"/>
</dbReference>
<feature type="transmembrane region" description="Helical" evidence="1">
    <location>
        <begin position="103"/>
        <end position="121"/>
    </location>
</feature>
<keyword evidence="1" id="KW-0472">Membrane</keyword>
<protein>
    <submittedName>
        <fullName evidence="2">DUF4153 domain-containing protein</fullName>
    </submittedName>
</protein>
<feature type="transmembrane region" description="Helical" evidence="1">
    <location>
        <begin position="307"/>
        <end position="326"/>
    </location>
</feature>
<reference evidence="2 3" key="1">
    <citation type="journal article" date="2019" name="Nat. Med.">
        <title>A library of human gut bacterial isolates paired with longitudinal multiomics data enables mechanistic microbiome research.</title>
        <authorList>
            <person name="Poyet M."/>
            <person name="Groussin M."/>
            <person name="Gibbons S.M."/>
            <person name="Avila-Pacheco J."/>
            <person name="Jiang X."/>
            <person name="Kearney S.M."/>
            <person name="Perrotta A.R."/>
            <person name="Berdy B."/>
            <person name="Zhao S."/>
            <person name="Lieberman T.D."/>
            <person name="Swanson P.K."/>
            <person name="Smith M."/>
            <person name="Roesemann S."/>
            <person name="Alexander J.E."/>
            <person name="Rich S.A."/>
            <person name="Livny J."/>
            <person name="Vlamakis H."/>
            <person name="Clish C."/>
            <person name="Bullock K."/>
            <person name="Deik A."/>
            <person name="Scott J."/>
            <person name="Pierce K.A."/>
            <person name="Xavier R.J."/>
            <person name="Alm E.J."/>
        </authorList>
    </citation>
    <scope>NUCLEOTIDE SEQUENCE [LARGE SCALE GENOMIC DNA]</scope>
    <source>
        <strain evidence="2 3">BIOML-A1</strain>
    </source>
</reference>
<feature type="transmembrane region" description="Helical" evidence="1">
    <location>
        <begin position="276"/>
        <end position="295"/>
    </location>
</feature>
<dbReference type="InterPro" id="IPR025291">
    <property type="entry name" value="DUF4153"/>
</dbReference>
<feature type="transmembrane region" description="Helical" evidence="1">
    <location>
        <begin position="213"/>
        <end position="234"/>
    </location>
</feature>
<evidence type="ECO:0000313" key="3">
    <source>
        <dbReference type="Proteomes" id="UP000322658"/>
    </source>
</evidence>
<dbReference type="Proteomes" id="UP000322658">
    <property type="component" value="Unassembled WGS sequence"/>
</dbReference>
<accession>A0A5B3GMG1</accession>
<keyword evidence="1" id="KW-0812">Transmembrane</keyword>
<dbReference type="RefSeq" id="WP_149886059.1">
    <property type="nucleotide sequence ID" value="NZ_VVXJ01000024.1"/>
</dbReference>
<evidence type="ECO:0000256" key="1">
    <source>
        <dbReference type="SAM" id="Phobius"/>
    </source>
</evidence>
<organism evidence="2 3">
    <name type="scientific">Alistipes shahii</name>
    <dbReference type="NCBI Taxonomy" id="328814"/>
    <lineage>
        <taxon>Bacteria</taxon>
        <taxon>Pseudomonadati</taxon>
        <taxon>Bacteroidota</taxon>
        <taxon>Bacteroidia</taxon>
        <taxon>Bacteroidales</taxon>
        <taxon>Rikenellaceae</taxon>
        <taxon>Alistipes</taxon>
    </lineage>
</organism>
<feature type="transmembrane region" description="Helical" evidence="1">
    <location>
        <begin position="171"/>
        <end position="193"/>
    </location>
</feature>
<sequence length="577" mass="66155">MKAKLEYCLRWLREGAVRVVRSYPVETLLALYACIRCLLTYELDWSEEELFNRLGLVPLFFALALAVNNLAGRGPWRKVYWVVWAPIVPLTLWSGLGDWIESASFRISLGILAPLLLLLSLRAVRNDRFVNGALVWLRSGALALLFANVALGLFYAILYSATYIFGLGGAWIEHVAVWAVTICETLAVPLLFLMMADRWRDAELRGSRILEMLLNYIVTPALLIYAAILYLYMAKILVTWTLPEGGVAYLVFGFTMTALAVKALGQLLEKRIYDWFFDRFSLVSLPVLALFWIGVVRRTNEYGLTEPRVYLVVCGGLMTLCVLLFLSQRTGRYLWVCLAAWVSFAALAYVSFLEPERIAVQSQTQRAERVAERLGRLGGDGRLLLTPMPLADTVYKKEYRKLYESLDYIRRDSAAFARFGVKDLDDLAAIFPEAMRDYVRWGYDWNCVDTCVDTNIIELEAPVNVRFEVNAEYPHYYTNLRNWYNDHSYDVSNDTLRLFLGEECAVYRISCRDLLERQLERSGFDPAEACEPAPEQLLRLLDYRDDRCRILFENIKLERTDSAVVIQGMAINAVLMR</sequence>
<evidence type="ECO:0000313" key="2">
    <source>
        <dbReference type="EMBL" id="KAA2374502.1"/>
    </source>
</evidence>